<sequence length="60" mass="6614">MLADWKRLVAEVEFYGSDEVQATVAKLELTFDALENARLFQKSPPATALYAMACTSSASR</sequence>
<organism evidence="1 2">
    <name type="scientific">Micromonospora aurantiaca</name>
    <name type="common">nom. illeg.</name>
    <dbReference type="NCBI Taxonomy" id="47850"/>
    <lineage>
        <taxon>Bacteria</taxon>
        <taxon>Bacillati</taxon>
        <taxon>Actinomycetota</taxon>
        <taxon>Actinomycetes</taxon>
        <taxon>Micromonosporales</taxon>
        <taxon>Micromonosporaceae</taxon>
        <taxon>Micromonospora</taxon>
    </lineage>
</organism>
<comment type="caution">
    <text evidence="1">The sequence shown here is derived from an EMBL/GenBank/DDBJ whole genome shotgun (WGS) entry which is preliminary data.</text>
</comment>
<dbReference type="Proteomes" id="UP000471364">
    <property type="component" value="Unassembled WGS sequence"/>
</dbReference>
<name>A0ABQ6UMW7_9ACTN</name>
<accession>A0ABQ6UMW7</accession>
<proteinExistence type="predicted"/>
<dbReference type="RefSeq" id="WP_047891321.1">
    <property type="nucleotide sequence ID" value="NZ_CBDRLW010000034.1"/>
</dbReference>
<reference evidence="1 2" key="1">
    <citation type="submission" date="2019-09" db="EMBL/GenBank/DDBJ databases">
        <title>High taxonomic diversity of Micromonospora strains isolated from Medicago sativa nodules in different geographical locations.</title>
        <authorList>
            <person name="Martinez-Hidalgo P."/>
            <person name="Flores-Felix J.D."/>
            <person name="Velazquez E."/>
            <person name="Brau L."/>
            <person name="Trujillo M.E."/>
            <person name="Martinez-Molina E."/>
        </authorList>
    </citation>
    <scope>NUCLEOTIDE SEQUENCE [LARGE SCALE GENOMIC DNA]</scope>
    <source>
        <strain evidence="1 2">ALFB5</strain>
    </source>
</reference>
<dbReference type="EMBL" id="WAAR01000006">
    <property type="protein sequence ID" value="KAB1118630.1"/>
    <property type="molecule type" value="Genomic_DNA"/>
</dbReference>
<keyword evidence="2" id="KW-1185">Reference proteome</keyword>
<evidence type="ECO:0000313" key="2">
    <source>
        <dbReference type="Proteomes" id="UP000471364"/>
    </source>
</evidence>
<gene>
    <name evidence="1" type="ORF">F6X54_02580</name>
</gene>
<evidence type="ECO:0000313" key="1">
    <source>
        <dbReference type="EMBL" id="KAB1118630.1"/>
    </source>
</evidence>
<protein>
    <submittedName>
        <fullName evidence="1">Uncharacterized protein</fullName>
    </submittedName>
</protein>